<dbReference type="GO" id="GO:0000122">
    <property type="term" value="P:negative regulation of transcription by RNA polymerase II"/>
    <property type="evidence" value="ECO:0007669"/>
    <property type="project" value="TreeGrafter"/>
</dbReference>
<dbReference type="GeneID" id="30197919"/>
<dbReference type="PROSITE" id="PS00344">
    <property type="entry name" value="GATA_ZN_FINGER_1"/>
    <property type="match status" value="1"/>
</dbReference>
<dbReference type="OrthoDB" id="515401at2759"/>
<feature type="domain" description="GATA-type" evidence="8">
    <location>
        <begin position="1"/>
        <end position="48"/>
    </location>
</feature>
<keyword evidence="5" id="KW-0539">Nucleus</keyword>
<dbReference type="SMART" id="SM00401">
    <property type="entry name" value="ZnF_GATA"/>
    <property type="match status" value="1"/>
</dbReference>
<organism evidence="9 10">
    <name type="scientific">Wickerhamomyces anomalus (strain ATCC 58044 / CBS 1984 / NCYC 433 / NRRL Y-366-8)</name>
    <name type="common">Yeast</name>
    <name type="synonym">Hansenula anomala</name>
    <dbReference type="NCBI Taxonomy" id="683960"/>
    <lineage>
        <taxon>Eukaryota</taxon>
        <taxon>Fungi</taxon>
        <taxon>Dikarya</taxon>
        <taxon>Ascomycota</taxon>
        <taxon>Saccharomycotina</taxon>
        <taxon>Saccharomycetes</taxon>
        <taxon>Phaffomycetales</taxon>
        <taxon>Wickerhamomycetaceae</taxon>
        <taxon>Wickerhamomyces</taxon>
    </lineage>
</organism>
<evidence type="ECO:0000256" key="4">
    <source>
        <dbReference type="ARBA" id="ARBA00022833"/>
    </source>
</evidence>
<evidence type="ECO:0000259" key="8">
    <source>
        <dbReference type="PROSITE" id="PS50114"/>
    </source>
</evidence>
<keyword evidence="2" id="KW-0479">Metal-binding</keyword>
<dbReference type="STRING" id="683960.A0A1E3P473"/>
<dbReference type="PANTHER" id="PTHR10071">
    <property type="entry name" value="TRANSCRIPTION FACTOR GATA FAMILY MEMBER"/>
    <property type="match status" value="1"/>
</dbReference>
<protein>
    <recommendedName>
        <fullName evidence="8">GATA-type domain-containing protein</fullName>
    </recommendedName>
</protein>
<dbReference type="PROSITE" id="PS50114">
    <property type="entry name" value="GATA_ZN_FINGER_2"/>
    <property type="match status" value="1"/>
</dbReference>
<keyword evidence="4" id="KW-0862">Zinc</keyword>
<dbReference type="GO" id="GO:0000978">
    <property type="term" value="F:RNA polymerase II cis-regulatory region sequence-specific DNA binding"/>
    <property type="evidence" value="ECO:0007669"/>
    <property type="project" value="TreeGrafter"/>
</dbReference>
<feature type="region of interest" description="Disordered" evidence="7">
    <location>
        <begin position="45"/>
        <end position="67"/>
    </location>
</feature>
<name>A0A1E3P473_WICAA</name>
<keyword evidence="3 6" id="KW-0863">Zinc-finger</keyword>
<dbReference type="InterPro" id="IPR039355">
    <property type="entry name" value="Transcription_factor_GATA"/>
</dbReference>
<comment type="subcellular location">
    <subcellularLocation>
        <location evidence="1">Nucleus</location>
    </subcellularLocation>
</comment>
<evidence type="ECO:0000256" key="6">
    <source>
        <dbReference type="PROSITE-ProRule" id="PRU00094"/>
    </source>
</evidence>
<dbReference type="InterPro" id="IPR013088">
    <property type="entry name" value="Znf_NHR/GATA"/>
</dbReference>
<gene>
    <name evidence="9" type="ORF">WICANDRAFT_16044</name>
</gene>
<dbReference type="PANTHER" id="PTHR10071:SF281">
    <property type="entry name" value="BOX A-BINDING FACTOR-RELATED"/>
    <property type="match status" value="1"/>
</dbReference>
<accession>A0A1E3P473</accession>
<evidence type="ECO:0000256" key="1">
    <source>
        <dbReference type="ARBA" id="ARBA00004123"/>
    </source>
</evidence>
<dbReference type="InterPro" id="IPR000679">
    <property type="entry name" value="Znf_GATA"/>
</dbReference>
<dbReference type="GO" id="GO:0045944">
    <property type="term" value="P:positive regulation of transcription by RNA polymerase II"/>
    <property type="evidence" value="ECO:0007669"/>
    <property type="project" value="TreeGrafter"/>
</dbReference>
<sequence length="67" mass="7474">CFNCHTQKTPLWRRDPNGNTLCNACGLFQKLHGTMRPLSLKTDVIKKRNSRRSSVNGEGVGNNTSTN</sequence>
<dbReference type="GO" id="GO:0005634">
    <property type="term" value="C:nucleus"/>
    <property type="evidence" value="ECO:0007669"/>
    <property type="project" value="UniProtKB-SubCell"/>
</dbReference>
<dbReference type="FunFam" id="3.30.50.10:FF:000007">
    <property type="entry name" value="Nitrogen regulatory AreA, N-terminal"/>
    <property type="match status" value="1"/>
</dbReference>
<feature type="non-terminal residue" evidence="9">
    <location>
        <position position="67"/>
    </location>
</feature>
<feature type="compositionally biased region" description="Polar residues" evidence="7">
    <location>
        <begin position="52"/>
        <end position="67"/>
    </location>
</feature>
<dbReference type="Proteomes" id="UP000094112">
    <property type="component" value="Unassembled WGS sequence"/>
</dbReference>
<dbReference type="Pfam" id="PF00320">
    <property type="entry name" value="GATA"/>
    <property type="match status" value="1"/>
</dbReference>
<keyword evidence="10" id="KW-1185">Reference proteome</keyword>
<evidence type="ECO:0000256" key="7">
    <source>
        <dbReference type="SAM" id="MobiDB-lite"/>
    </source>
</evidence>
<feature type="non-terminal residue" evidence="9">
    <location>
        <position position="1"/>
    </location>
</feature>
<dbReference type="AlphaFoldDB" id="A0A1E3P473"/>
<evidence type="ECO:0000256" key="5">
    <source>
        <dbReference type="ARBA" id="ARBA00023242"/>
    </source>
</evidence>
<dbReference type="SUPFAM" id="SSF57716">
    <property type="entry name" value="Glucocorticoid receptor-like (DNA-binding domain)"/>
    <property type="match status" value="1"/>
</dbReference>
<dbReference type="GO" id="GO:0000981">
    <property type="term" value="F:DNA-binding transcription factor activity, RNA polymerase II-specific"/>
    <property type="evidence" value="ECO:0007669"/>
    <property type="project" value="TreeGrafter"/>
</dbReference>
<reference evidence="9 10" key="1">
    <citation type="journal article" date="2016" name="Proc. Natl. Acad. Sci. U.S.A.">
        <title>Comparative genomics of biotechnologically important yeasts.</title>
        <authorList>
            <person name="Riley R."/>
            <person name="Haridas S."/>
            <person name="Wolfe K.H."/>
            <person name="Lopes M.R."/>
            <person name="Hittinger C.T."/>
            <person name="Goeker M."/>
            <person name="Salamov A.A."/>
            <person name="Wisecaver J.H."/>
            <person name="Long T.M."/>
            <person name="Calvey C.H."/>
            <person name="Aerts A.L."/>
            <person name="Barry K.W."/>
            <person name="Choi C."/>
            <person name="Clum A."/>
            <person name="Coughlan A.Y."/>
            <person name="Deshpande S."/>
            <person name="Douglass A.P."/>
            <person name="Hanson S.J."/>
            <person name="Klenk H.-P."/>
            <person name="LaButti K.M."/>
            <person name="Lapidus A."/>
            <person name="Lindquist E.A."/>
            <person name="Lipzen A.M."/>
            <person name="Meier-Kolthoff J.P."/>
            <person name="Ohm R.A."/>
            <person name="Otillar R.P."/>
            <person name="Pangilinan J.L."/>
            <person name="Peng Y."/>
            <person name="Rokas A."/>
            <person name="Rosa C.A."/>
            <person name="Scheuner C."/>
            <person name="Sibirny A.A."/>
            <person name="Slot J.C."/>
            <person name="Stielow J.B."/>
            <person name="Sun H."/>
            <person name="Kurtzman C.P."/>
            <person name="Blackwell M."/>
            <person name="Grigoriev I.V."/>
            <person name="Jeffries T.W."/>
        </authorList>
    </citation>
    <scope>NUCLEOTIDE SEQUENCE [LARGE SCALE GENOMIC DNA]</scope>
    <source>
        <strain evidence="10">ATCC 58044 / CBS 1984 / NCYC 433 / NRRL Y-366-8</strain>
    </source>
</reference>
<dbReference type="RefSeq" id="XP_019039257.1">
    <property type="nucleotide sequence ID" value="XM_019180673.1"/>
</dbReference>
<dbReference type="EMBL" id="KV454210">
    <property type="protein sequence ID" value="ODQ60050.1"/>
    <property type="molecule type" value="Genomic_DNA"/>
</dbReference>
<dbReference type="Gene3D" id="3.30.50.10">
    <property type="entry name" value="Erythroid Transcription Factor GATA-1, subunit A"/>
    <property type="match status" value="1"/>
</dbReference>
<dbReference type="CDD" id="cd00202">
    <property type="entry name" value="ZnF_GATA"/>
    <property type="match status" value="1"/>
</dbReference>
<evidence type="ECO:0000313" key="10">
    <source>
        <dbReference type="Proteomes" id="UP000094112"/>
    </source>
</evidence>
<evidence type="ECO:0000256" key="2">
    <source>
        <dbReference type="ARBA" id="ARBA00022723"/>
    </source>
</evidence>
<evidence type="ECO:0000313" key="9">
    <source>
        <dbReference type="EMBL" id="ODQ60050.1"/>
    </source>
</evidence>
<dbReference type="GO" id="GO:0008270">
    <property type="term" value="F:zinc ion binding"/>
    <property type="evidence" value="ECO:0007669"/>
    <property type="project" value="UniProtKB-KW"/>
</dbReference>
<evidence type="ECO:0000256" key="3">
    <source>
        <dbReference type="ARBA" id="ARBA00022771"/>
    </source>
</evidence>
<proteinExistence type="predicted"/>